<feature type="compositionally biased region" description="Low complexity" evidence="1">
    <location>
        <begin position="192"/>
        <end position="212"/>
    </location>
</feature>
<dbReference type="STRING" id="1837282.A6F49_16490"/>
<sequence length="218" mass="22984">MSYTPPPPGAYQPDNVPTQEKPRRRPGTGMLIAGLILIGVSILGGIIAVVAFSVSSFSKLEDFASSTHSIDQHVTVDGLGDNQWFIYQDPNVMTGASCTVVDEQGNDVTTQSADLDMTLNDLSFQAIQTFESTAGGVYDISCTDYPVILGGSLPLGGLFGAGISVFVAGLLFLVGAVLTIIGLVRRSKSKRQQYPPYGGNSYPGYGPGQQPYYPGPPA</sequence>
<dbReference type="Proteomes" id="UP000078292">
    <property type="component" value="Unassembled WGS sequence"/>
</dbReference>
<name>A0A1B7LWN0_9MICC</name>
<organism evidence="3 4">
    <name type="scientific">Enteractinococcus helveticum</name>
    <dbReference type="NCBI Taxonomy" id="1837282"/>
    <lineage>
        <taxon>Bacteria</taxon>
        <taxon>Bacillati</taxon>
        <taxon>Actinomycetota</taxon>
        <taxon>Actinomycetes</taxon>
        <taxon>Micrococcales</taxon>
        <taxon>Micrococcaceae</taxon>
    </lineage>
</organism>
<feature type="region of interest" description="Disordered" evidence="1">
    <location>
        <begin position="1"/>
        <end position="25"/>
    </location>
</feature>
<dbReference type="RefSeq" id="WP_043058621.1">
    <property type="nucleotide sequence ID" value="NZ_LXEY01000022.1"/>
</dbReference>
<keyword evidence="2" id="KW-0812">Transmembrane</keyword>
<feature type="transmembrane region" description="Helical" evidence="2">
    <location>
        <begin position="158"/>
        <end position="184"/>
    </location>
</feature>
<dbReference type="AlphaFoldDB" id="A0A1B7LWN0"/>
<evidence type="ECO:0000313" key="4">
    <source>
        <dbReference type="Proteomes" id="UP000078292"/>
    </source>
</evidence>
<dbReference type="EMBL" id="LXEY01000022">
    <property type="protein sequence ID" value="OAV59440.1"/>
    <property type="molecule type" value="Genomic_DNA"/>
</dbReference>
<accession>A0A1B7LWN0</accession>
<gene>
    <name evidence="3" type="ORF">A6F49_16490</name>
</gene>
<keyword evidence="2" id="KW-1133">Transmembrane helix</keyword>
<evidence type="ECO:0000256" key="2">
    <source>
        <dbReference type="SAM" id="Phobius"/>
    </source>
</evidence>
<feature type="compositionally biased region" description="Pro residues" evidence="1">
    <location>
        <begin position="1"/>
        <end position="10"/>
    </location>
</feature>
<feature type="transmembrane region" description="Helical" evidence="2">
    <location>
        <begin position="31"/>
        <end position="54"/>
    </location>
</feature>
<protein>
    <submittedName>
        <fullName evidence="3">Uncharacterized protein</fullName>
    </submittedName>
</protein>
<dbReference type="OrthoDB" id="9844894at2"/>
<reference evidence="3 4" key="1">
    <citation type="submission" date="2016-04" db="EMBL/GenBank/DDBJ databases">
        <title>First whole genome shotgun sequence of the bacterium Enteractinococcus sp. strain UASWS1574.</title>
        <authorList>
            <person name="Crovadore J."/>
            <person name="Chablais R."/>
            <person name="Lefort F."/>
        </authorList>
    </citation>
    <scope>NUCLEOTIDE SEQUENCE [LARGE SCALE GENOMIC DNA]</scope>
    <source>
        <strain evidence="3 4">UASWS1574</strain>
    </source>
</reference>
<keyword evidence="2" id="KW-0472">Membrane</keyword>
<comment type="caution">
    <text evidence="3">The sequence shown here is derived from an EMBL/GenBank/DDBJ whole genome shotgun (WGS) entry which is preliminary data.</text>
</comment>
<evidence type="ECO:0000256" key="1">
    <source>
        <dbReference type="SAM" id="MobiDB-lite"/>
    </source>
</evidence>
<feature type="region of interest" description="Disordered" evidence="1">
    <location>
        <begin position="191"/>
        <end position="218"/>
    </location>
</feature>
<keyword evidence="4" id="KW-1185">Reference proteome</keyword>
<evidence type="ECO:0000313" key="3">
    <source>
        <dbReference type="EMBL" id="OAV59440.1"/>
    </source>
</evidence>
<proteinExistence type="predicted"/>